<dbReference type="Proteomes" id="UP001249240">
    <property type="component" value="Unassembled WGS sequence"/>
</dbReference>
<evidence type="ECO:0000313" key="3">
    <source>
        <dbReference type="Proteomes" id="UP001249240"/>
    </source>
</evidence>
<dbReference type="InterPro" id="IPR029068">
    <property type="entry name" value="Glyas_Bleomycin-R_OHBP_Dase"/>
</dbReference>
<dbReference type="AlphaFoldDB" id="A0AAW8T326"/>
<sequence length="155" mass="17629">MNYQGTLIAVENIDKAKEFYHSLLGLEVMVDAGVHVQMTGGLSLQTVNTWADFINKKETDVVLENNAIELYFETDDMDGFVSMLEAREDIVYLHPLIEHEWGQRAIRFYDLDKHIIEVAESIAMVVKGFIDSGLTIEETAERTGVDVQYIENILD</sequence>
<dbReference type="PROSITE" id="PS51819">
    <property type="entry name" value="VOC"/>
    <property type="match status" value="1"/>
</dbReference>
<dbReference type="InterPro" id="IPR037523">
    <property type="entry name" value="VOC_core"/>
</dbReference>
<gene>
    <name evidence="2" type="ORF">P7D78_14535</name>
</gene>
<reference evidence="2" key="1">
    <citation type="submission" date="2023-03" db="EMBL/GenBank/DDBJ databases">
        <authorList>
            <person name="Shen W."/>
            <person name="Cai J."/>
        </authorList>
    </citation>
    <scope>NUCLEOTIDE SEQUENCE</scope>
    <source>
        <strain evidence="2">B646-2</strain>
    </source>
</reference>
<organism evidence="2 3">
    <name type="scientific">Enterococcus raffinosus</name>
    <dbReference type="NCBI Taxonomy" id="71452"/>
    <lineage>
        <taxon>Bacteria</taxon>
        <taxon>Bacillati</taxon>
        <taxon>Bacillota</taxon>
        <taxon>Bacilli</taxon>
        <taxon>Lactobacillales</taxon>
        <taxon>Enterococcaceae</taxon>
        <taxon>Enterococcus</taxon>
    </lineage>
</organism>
<feature type="domain" description="VOC" evidence="1">
    <location>
        <begin position="1"/>
        <end position="121"/>
    </location>
</feature>
<dbReference type="Pfam" id="PF12681">
    <property type="entry name" value="Glyoxalase_2"/>
    <property type="match status" value="1"/>
</dbReference>
<accession>A0AAW8T326</accession>
<evidence type="ECO:0000259" key="1">
    <source>
        <dbReference type="PROSITE" id="PS51819"/>
    </source>
</evidence>
<comment type="caution">
    <text evidence="2">The sequence shown here is derived from an EMBL/GenBank/DDBJ whole genome shotgun (WGS) entry which is preliminary data.</text>
</comment>
<protein>
    <submittedName>
        <fullName evidence="2">Glyoxalase</fullName>
    </submittedName>
</protein>
<name>A0AAW8T326_9ENTE</name>
<dbReference type="RefSeq" id="WP_010743355.1">
    <property type="nucleotide sequence ID" value="NZ_BAAAXM010000027.1"/>
</dbReference>
<dbReference type="EMBL" id="JARPXM010000016">
    <property type="protein sequence ID" value="MDT2539350.1"/>
    <property type="molecule type" value="Genomic_DNA"/>
</dbReference>
<proteinExistence type="predicted"/>
<dbReference type="SUPFAM" id="SSF54593">
    <property type="entry name" value="Glyoxalase/Bleomycin resistance protein/Dihydroxybiphenyl dioxygenase"/>
    <property type="match status" value="1"/>
</dbReference>
<dbReference type="InterPro" id="IPR025870">
    <property type="entry name" value="Glyoxalase-like_dom"/>
</dbReference>
<evidence type="ECO:0000313" key="2">
    <source>
        <dbReference type="EMBL" id="MDT2539350.1"/>
    </source>
</evidence>
<dbReference type="Gene3D" id="3.10.180.10">
    <property type="entry name" value="2,3-Dihydroxybiphenyl 1,2-Dioxygenase, domain 1"/>
    <property type="match status" value="1"/>
</dbReference>